<protein>
    <submittedName>
        <fullName evidence="13">ABC transporter ATP-binding protein</fullName>
    </submittedName>
</protein>
<dbReference type="InterPro" id="IPR003593">
    <property type="entry name" value="AAA+_ATPase"/>
</dbReference>
<keyword evidence="14" id="KW-1185">Reference proteome</keyword>
<dbReference type="SUPFAM" id="SSF50331">
    <property type="entry name" value="MOP-like"/>
    <property type="match status" value="1"/>
</dbReference>
<dbReference type="PROSITE" id="PS00211">
    <property type="entry name" value="ABC_TRANSPORTER_1"/>
    <property type="match status" value="1"/>
</dbReference>
<keyword evidence="3" id="KW-0410">Iron transport</keyword>
<accession>A0ABZ1NMW9</accession>
<keyword evidence="5" id="KW-0547">Nucleotide-binding</keyword>
<dbReference type="CDD" id="cd03259">
    <property type="entry name" value="ABC_Carb_Solutes_like"/>
    <property type="match status" value="1"/>
</dbReference>
<dbReference type="SMART" id="SM00382">
    <property type="entry name" value="AAA"/>
    <property type="match status" value="1"/>
</dbReference>
<dbReference type="EMBL" id="CP107906">
    <property type="protein sequence ID" value="WUG92940.1"/>
    <property type="molecule type" value="Genomic_DNA"/>
</dbReference>
<evidence type="ECO:0000256" key="2">
    <source>
        <dbReference type="ARBA" id="ARBA00022475"/>
    </source>
</evidence>
<feature type="domain" description="Mop" evidence="12">
    <location>
        <begin position="296"/>
        <end position="360"/>
    </location>
</feature>
<dbReference type="PROSITE" id="PS50893">
    <property type="entry name" value="ABC_TRANSPORTER_2"/>
    <property type="match status" value="1"/>
</dbReference>
<evidence type="ECO:0000256" key="7">
    <source>
        <dbReference type="ARBA" id="ARBA00023004"/>
    </source>
</evidence>
<dbReference type="Proteomes" id="UP001341259">
    <property type="component" value="Chromosome"/>
</dbReference>
<organism evidence="13 14">
    <name type="scientific">Streptomyces violaceus</name>
    <name type="common">Streptomyces venezuelae</name>
    <dbReference type="NCBI Taxonomy" id="1936"/>
    <lineage>
        <taxon>Bacteria</taxon>
        <taxon>Bacillati</taxon>
        <taxon>Actinomycetota</taxon>
        <taxon>Actinomycetes</taxon>
        <taxon>Kitasatosporales</taxon>
        <taxon>Streptomycetaceae</taxon>
        <taxon>Streptomyces</taxon>
    </lineage>
</organism>
<dbReference type="InterPro" id="IPR027417">
    <property type="entry name" value="P-loop_NTPase"/>
</dbReference>
<keyword evidence="6 13" id="KW-0067">ATP-binding</keyword>
<dbReference type="Pfam" id="PF03459">
    <property type="entry name" value="TOBE"/>
    <property type="match status" value="1"/>
</dbReference>
<sequence length="361" mass="38249">MTQTTDRDDTAPGLLAEGLDAHLVVDRGTFRLDVTLTAAPGDVVALLGPNGAGKTTALRALAGLAPLMSGHLALDGALLDRTPPESRPVGVVFQDYLLFPHLTALDNVAFGPRCRGAGKAEARAQAAEWLDRMGLADHAGAKPRRLSGGQAQRVAVARALATRPRLLLLDEPLAALDARTRLEVRAQLRRHLAEFEAVAVLVTHDPLDAMVLADRLVVVEHGLVVQEGTPSDIARHPRTDYIARLVGLNLYRGQADGHAVRLGTGPAITTTEELSGPAFVAFPPGAVTLYRERPSGSSARNLWRCEVAGLETHGDQIRADLTGELPLTADLTTVAAAELDLRPGASVWATVKATQTHAYPA</sequence>
<dbReference type="InterPro" id="IPR004606">
    <property type="entry name" value="Mop_domain"/>
</dbReference>
<dbReference type="SUPFAM" id="SSF52540">
    <property type="entry name" value="P-loop containing nucleoside triphosphate hydrolases"/>
    <property type="match status" value="1"/>
</dbReference>
<proteinExistence type="predicted"/>
<keyword evidence="2" id="KW-1003">Cell membrane</keyword>
<dbReference type="InterPro" id="IPR003439">
    <property type="entry name" value="ABC_transporter-like_ATP-bd"/>
</dbReference>
<dbReference type="InterPro" id="IPR015853">
    <property type="entry name" value="ABC_transpr_FbpC"/>
</dbReference>
<dbReference type="InterPro" id="IPR017871">
    <property type="entry name" value="ABC_transporter-like_CS"/>
</dbReference>
<keyword evidence="1" id="KW-0813">Transport</keyword>
<dbReference type="PANTHER" id="PTHR42781">
    <property type="entry name" value="SPERMIDINE/PUTRESCINE IMPORT ATP-BINDING PROTEIN POTA"/>
    <property type="match status" value="1"/>
</dbReference>
<evidence type="ECO:0000259" key="11">
    <source>
        <dbReference type="PROSITE" id="PS50893"/>
    </source>
</evidence>
<evidence type="ECO:0000313" key="13">
    <source>
        <dbReference type="EMBL" id="WUG92940.1"/>
    </source>
</evidence>
<evidence type="ECO:0000256" key="3">
    <source>
        <dbReference type="ARBA" id="ARBA00022496"/>
    </source>
</evidence>
<dbReference type="RefSeq" id="WP_328337322.1">
    <property type="nucleotide sequence ID" value="NZ_CP107906.1"/>
</dbReference>
<evidence type="ECO:0000256" key="10">
    <source>
        <dbReference type="PROSITE-ProRule" id="PRU01213"/>
    </source>
</evidence>
<keyword evidence="7" id="KW-0408">Iron</keyword>
<keyword evidence="4 10" id="KW-0500">Molybdenum</keyword>
<evidence type="ECO:0000256" key="8">
    <source>
        <dbReference type="ARBA" id="ARBA00023065"/>
    </source>
</evidence>
<feature type="domain" description="ABC transporter" evidence="11">
    <location>
        <begin position="16"/>
        <end position="246"/>
    </location>
</feature>
<evidence type="ECO:0000256" key="6">
    <source>
        <dbReference type="ARBA" id="ARBA00022840"/>
    </source>
</evidence>
<dbReference type="Gene3D" id="3.40.50.300">
    <property type="entry name" value="P-loop containing nucleotide triphosphate hydrolases"/>
    <property type="match status" value="1"/>
</dbReference>
<dbReference type="Gene3D" id="2.40.50.100">
    <property type="match status" value="1"/>
</dbReference>
<dbReference type="GO" id="GO:0005524">
    <property type="term" value="F:ATP binding"/>
    <property type="evidence" value="ECO:0007669"/>
    <property type="project" value="UniProtKB-KW"/>
</dbReference>
<evidence type="ECO:0000313" key="14">
    <source>
        <dbReference type="Proteomes" id="UP001341259"/>
    </source>
</evidence>
<dbReference type="PANTHER" id="PTHR42781:SF4">
    <property type="entry name" value="SPERMIDINE_PUTRESCINE IMPORT ATP-BINDING PROTEIN POTA"/>
    <property type="match status" value="1"/>
</dbReference>
<dbReference type="InterPro" id="IPR050093">
    <property type="entry name" value="ABC_SmlMolc_Importer"/>
</dbReference>
<dbReference type="InterPro" id="IPR008995">
    <property type="entry name" value="Mo/tungstate-bd_C_term_dom"/>
</dbReference>
<evidence type="ECO:0000256" key="1">
    <source>
        <dbReference type="ARBA" id="ARBA00022448"/>
    </source>
</evidence>
<name>A0ABZ1NMW9_STRVL</name>
<dbReference type="Pfam" id="PF00005">
    <property type="entry name" value="ABC_tran"/>
    <property type="match status" value="1"/>
</dbReference>
<dbReference type="InterPro" id="IPR005116">
    <property type="entry name" value="Transp-assoc_OB_typ1"/>
</dbReference>
<evidence type="ECO:0000256" key="9">
    <source>
        <dbReference type="ARBA" id="ARBA00023136"/>
    </source>
</evidence>
<dbReference type="PROSITE" id="PS51866">
    <property type="entry name" value="MOP"/>
    <property type="match status" value="1"/>
</dbReference>
<evidence type="ECO:0000256" key="5">
    <source>
        <dbReference type="ARBA" id="ARBA00022741"/>
    </source>
</evidence>
<reference evidence="13 14" key="1">
    <citation type="submission" date="2022-10" db="EMBL/GenBank/DDBJ databases">
        <title>The complete genomes of actinobacterial strains from the NBC collection.</title>
        <authorList>
            <person name="Joergensen T.S."/>
            <person name="Alvarez Arevalo M."/>
            <person name="Sterndorff E.B."/>
            <person name="Faurdal D."/>
            <person name="Vuksanovic O."/>
            <person name="Mourched A.-S."/>
            <person name="Charusanti P."/>
            <person name="Shaw S."/>
            <person name="Blin K."/>
            <person name="Weber T."/>
        </authorList>
    </citation>
    <scope>NUCLEOTIDE SEQUENCE [LARGE SCALE GENOMIC DNA]</scope>
    <source>
        <strain evidence="13 14">NBC_00456</strain>
    </source>
</reference>
<evidence type="ECO:0000259" key="12">
    <source>
        <dbReference type="PROSITE" id="PS51866"/>
    </source>
</evidence>
<gene>
    <name evidence="13" type="ORF">OHB29_07810</name>
</gene>
<keyword evidence="8" id="KW-0406">Ion transport</keyword>
<keyword evidence="9" id="KW-0472">Membrane</keyword>
<evidence type="ECO:0000256" key="4">
    <source>
        <dbReference type="ARBA" id="ARBA00022505"/>
    </source>
</evidence>